<sequence>MPALILLFAALLVYSPLPGFVLPHGGVATFGTSREKNGFQPQGTVFRNIGLLRILPPEAEALYNRAGTWFLPLPADAIVRLLIPSAAQLPAAPRKLHIEKT</sequence>
<evidence type="ECO:0000313" key="2">
    <source>
        <dbReference type="EMBL" id="PSN62303.1"/>
    </source>
</evidence>
<feature type="chain" id="PRO_5015562496" evidence="1">
    <location>
        <begin position="20"/>
        <end position="101"/>
    </location>
</feature>
<feature type="signal peptide" evidence="1">
    <location>
        <begin position="1"/>
        <end position="19"/>
    </location>
</feature>
<evidence type="ECO:0000313" key="3">
    <source>
        <dbReference type="Proteomes" id="UP000240883"/>
    </source>
</evidence>
<organism evidence="2 3">
    <name type="scientific">Corynespora cassiicola Philippines</name>
    <dbReference type="NCBI Taxonomy" id="1448308"/>
    <lineage>
        <taxon>Eukaryota</taxon>
        <taxon>Fungi</taxon>
        <taxon>Dikarya</taxon>
        <taxon>Ascomycota</taxon>
        <taxon>Pezizomycotina</taxon>
        <taxon>Dothideomycetes</taxon>
        <taxon>Pleosporomycetidae</taxon>
        <taxon>Pleosporales</taxon>
        <taxon>Corynesporascaceae</taxon>
        <taxon>Corynespora</taxon>
    </lineage>
</organism>
<proteinExistence type="predicted"/>
<name>A0A2T2NA62_CORCC</name>
<accession>A0A2T2NA62</accession>
<evidence type="ECO:0000256" key="1">
    <source>
        <dbReference type="SAM" id="SignalP"/>
    </source>
</evidence>
<protein>
    <submittedName>
        <fullName evidence="2">Uncharacterized protein</fullName>
    </submittedName>
</protein>
<gene>
    <name evidence="2" type="ORF">BS50DRAFT_142227</name>
</gene>
<reference evidence="2 3" key="1">
    <citation type="journal article" date="2018" name="Front. Microbiol.">
        <title>Genome-Wide Analysis of Corynespora cassiicola Leaf Fall Disease Putative Effectors.</title>
        <authorList>
            <person name="Lopez D."/>
            <person name="Ribeiro S."/>
            <person name="Label P."/>
            <person name="Fumanal B."/>
            <person name="Venisse J.S."/>
            <person name="Kohler A."/>
            <person name="de Oliveira R.R."/>
            <person name="Labutti K."/>
            <person name="Lipzen A."/>
            <person name="Lail K."/>
            <person name="Bauer D."/>
            <person name="Ohm R.A."/>
            <person name="Barry K.W."/>
            <person name="Spatafora J."/>
            <person name="Grigoriev I.V."/>
            <person name="Martin F.M."/>
            <person name="Pujade-Renaud V."/>
        </authorList>
    </citation>
    <scope>NUCLEOTIDE SEQUENCE [LARGE SCALE GENOMIC DNA]</scope>
    <source>
        <strain evidence="2 3">Philippines</strain>
    </source>
</reference>
<dbReference type="AlphaFoldDB" id="A0A2T2NA62"/>
<keyword evidence="3" id="KW-1185">Reference proteome</keyword>
<dbReference type="EMBL" id="KZ678142">
    <property type="protein sequence ID" value="PSN62303.1"/>
    <property type="molecule type" value="Genomic_DNA"/>
</dbReference>
<dbReference type="Proteomes" id="UP000240883">
    <property type="component" value="Unassembled WGS sequence"/>
</dbReference>
<keyword evidence="1" id="KW-0732">Signal</keyword>